<gene>
    <name evidence="1" type="ORF">L596_006388</name>
</gene>
<organism evidence="1 2">
    <name type="scientific">Steinernema carpocapsae</name>
    <name type="common">Entomopathogenic nematode</name>
    <dbReference type="NCBI Taxonomy" id="34508"/>
    <lineage>
        <taxon>Eukaryota</taxon>
        <taxon>Metazoa</taxon>
        <taxon>Ecdysozoa</taxon>
        <taxon>Nematoda</taxon>
        <taxon>Chromadorea</taxon>
        <taxon>Rhabditida</taxon>
        <taxon>Tylenchina</taxon>
        <taxon>Panagrolaimomorpha</taxon>
        <taxon>Strongyloidoidea</taxon>
        <taxon>Steinernematidae</taxon>
        <taxon>Steinernema</taxon>
    </lineage>
</organism>
<name>A0A4U8V212_STECR</name>
<evidence type="ECO:0000313" key="2">
    <source>
        <dbReference type="Proteomes" id="UP000298663"/>
    </source>
</evidence>
<evidence type="ECO:0000313" key="1">
    <source>
        <dbReference type="EMBL" id="TMS39941.1"/>
    </source>
</evidence>
<dbReference type="EMBL" id="CM016762">
    <property type="protein sequence ID" value="TMS39941.1"/>
    <property type="molecule type" value="Genomic_DNA"/>
</dbReference>
<protein>
    <submittedName>
        <fullName evidence="1">Uncharacterized protein</fullName>
    </submittedName>
</protein>
<reference evidence="1 2" key="1">
    <citation type="journal article" date="2015" name="Genome Biol.">
        <title>Comparative genomics of Steinernema reveals deeply conserved gene regulatory networks.</title>
        <authorList>
            <person name="Dillman A.R."/>
            <person name="Macchietto M."/>
            <person name="Porter C.F."/>
            <person name="Rogers A."/>
            <person name="Williams B."/>
            <person name="Antoshechkin I."/>
            <person name="Lee M.M."/>
            <person name="Goodwin Z."/>
            <person name="Lu X."/>
            <person name="Lewis E.E."/>
            <person name="Goodrich-Blair H."/>
            <person name="Stock S.P."/>
            <person name="Adams B.J."/>
            <person name="Sternberg P.W."/>
            <person name="Mortazavi A."/>
        </authorList>
    </citation>
    <scope>NUCLEOTIDE SEQUENCE [LARGE SCALE GENOMIC DNA]</scope>
    <source>
        <strain evidence="1 2">ALL</strain>
    </source>
</reference>
<dbReference type="Proteomes" id="UP000298663">
    <property type="component" value="Chromosome X"/>
</dbReference>
<keyword evidence="2" id="KW-1185">Reference proteome</keyword>
<proteinExistence type="predicted"/>
<sequence>MRLIRSRSAGESGVGLVKGQNGGRVKECHTSKVCESRLLSGFVQEGDVGTVDFENAPRLRLPSRRHLVASRGIVEKDAITGSNRAGDGSCAVVELGLGAELLLFEASRDELVGMGQARSECRSVVGFGEGVRLRRFPVVVAGVAAVVSKEEVEGRNE</sequence>
<reference evidence="1 2" key="2">
    <citation type="journal article" date="2019" name="G3 (Bethesda)">
        <title>Hybrid Assembly of the Genome of the Entomopathogenic Nematode Steinernema carpocapsae Identifies the X-Chromosome.</title>
        <authorList>
            <person name="Serra L."/>
            <person name="Macchietto M."/>
            <person name="Macias-Munoz A."/>
            <person name="McGill C.J."/>
            <person name="Rodriguez I.M."/>
            <person name="Rodriguez B."/>
            <person name="Murad R."/>
            <person name="Mortazavi A."/>
        </authorList>
    </citation>
    <scope>NUCLEOTIDE SEQUENCE [LARGE SCALE GENOMIC DNA]</scope>
    <source>
        <strain evidence="1 2">ALL</strain>
    </source>
</reference>
<accession>A0A4U8V212</accession>
<dbReference type="AlphaFoldDB" id="A0A4U8V212"/>